<sequence length="95" mass="10652">MKVRMKRGLLRCRSHPFLAVYCHPEDGVDLAAAQWMALQTLPFLLPSRFEDKGSSCAFFYDLTGRQEVAVDGIAASFPFPFMTVVKTFCQLAEAC</sequence>
<keyword evidence="2" id="KW-1185">Reference proteome</keyword>
<dbReference type="AlphaFoldDB" id="E6K2U5"/>
<gene>
    <name evidence="1" type="ORF">HMPREF0620_1334</name>
</gene>
<evidence type="ECO:0000313" key="2">
    <source>
        <dbReference type="Proteomes" id="UP000004946"/>
    </source>
</evidence>
<dbReference type="Proteomes" id="UP000004946">
    <property type="component" value="Chromosome"/>
</dbReference>
<organism evidence="1 2">
    <name type="scientific">Parascardovia denticolens DSM 10105 = JCM 12538</name>
    <dbReference type="NCBI Taxonomy" id="864564"/>
    <lineage>
        <taxon>Bacteria</taxon>
        <taxon>Bacillati</taxon>
        <taxon>Actinomycetota</taxon>
        <taxon>Actinomycetes</taxon>
        <taxon>Bifidobacteriales</taxon>
        <taxon>Bifidobacteriaceae</taxon>
        <taxon>Parascardovia</taxon>
    </lineage>
</organism>
<reference evidence="1 2" key="1">
    <citation type="submission" date="2010-12" db="EMBL/GenBank/DDBJ databases">
        <authorList>
            <person name="Muzny D."/>
            <person name="Qin X."/>
            <person name="Buhay C."/>
            <person name="Dugan-Rocha S."/>
            <person name="Ding Y."/>
            <person name="Chen G."/>
            <person name="Hawes A."/>
            <person name="Holder M."/>
            <person name="Jhangiani S."/>
            <person name="Johnson A."/>
            <person name="Khan Z."/>
            <person name="Li Z."/>
            <person name="Liu W."/>
            <person name="Liu X."/>
            <person name="Perez L."/>
            <person name="Shen H."/>
            <person name="Wang Q."/>
            <person name="Watt J."/>
            <person name="Xi L."/>
            <person name="Xin Y."/>
            <person name="Zhou J."/>
            <person name="Deng J."/>
            <person name="Jiang H."/>
            <person name="Liu Y."/>
            <person name="Qu J."/>
            <person name="Song X.-Z."/>
            <person name="Zhang L."/>
            <person name="Villasana D."/>
            <person name="Johnson A."/>
            <person name="Liu J."/>
            <person name="Liyanage D."/>
            <person name="Lorensuhewa L."/>
            <person name="Robinson T."/>
            <person name="Song A."/>
            <person name="Song B.-B."/>
            <person name="Dinh H."/>
            <person name="Thornton R."/>
            <person name="Coyle M."/>
            <person name="Francisco L."/>
            <person name="Jackson L."/>
            <person name="Javaid M."/>
            <person name="Korchina V."/>
            <person name="Kovar C."/>
            <person name="Mata R."/>
            <person name="Mathew T."/>
            <person name="Ngo R."/>
            <person name="Nguyen L."/>
            <person name="Nguyen N."/>
            <person name="Okwuonu G."/>
            <person name="Ongeri F."/>
            <person name="Pham C."/>
            <person name="Simmons D."/>
            <person name="Wilczek-Boney K."/>
            <person name="Hale W."/>
            <person name="Jakkamsetti A."/>
            <person name="Pham P."/>
            <person name="Ruth R."/>
            <person name="San Lucas F."/>
            <person name="Warren J."/>
            <person name="Zhang J."/>
            <person name="Zhao Z."/>
            <person name="Zhou C."/>
            <person name="Zhu D."/>
            <person name="Lee S."/>
            <person name="Bess C."/>
            <person name="Blankenburg K."/>
            <person name="Forbes L."/>
            <person name="Fu Q."/>
            <person name="Gubbala S."/>
            <person name="Hirani K."/>
            <person name="Jayaseelan J.C."/>
            <person name="Lara F."/>
            <person name="Munidasa M."/>
            <person name="Palculict T."/>
            <person name="Patil S."/>
            <person name="Pu L.-L."/>
            <person name="Saada N."/>
            <person name="Tang L."/>
            <person name="Weissenberger G."/>
            <person name="Zhu Y."/>
            <person name="Hemphill L."/>
            <person name="Shang Y."/>
            <person name="Youmans B."/>
            <person name="Ayvaz T."/>
            <person name="Ross M."/>
            <person name="Santibanez J."/>
            <person name="Aqrawi P."/>
            <person name="Gross S."/>
            <person name="Joshi V."/>
            <person name="Fowler G."/>
            <person name="Nazareth L."/>
            <person name="Reid J."/>
            <person name="Worley K."/>
            <person name="Petrosino J."/>
            <person name="Highlander S."/>
            <person name="Gibbs R."/>
        </authorList>
    </citation>
    <scope>NUCLEOTIDE SEQUENCE [LARGE SCALE GENOMIC DNA]</scope>
    <source>
        <strain evidence="1 2">DSM 10105</strain>
    </source>
</reference>
<proteinExistence type="predicted"/>
<dbReference type="HOGENOM" id="CLU_2370263_0_0_11"/>
<dbReference type="PATRIC" id="fig|864564.6.peg.369"/>
<accession>E6K2U5</accession>
<dbReference type="KEGG" id="pdo:PSDT_0338"/>
<evidence type="ECO:0000313" key="1">
    <source>
        <dbReference type="EMBL" id="EFT82649.1"/>
    </source>
</evidence>
<protein>
    <submittedName>
        <fullName evidence="1">Uncharacterized protein</fullName>
    </submittedName>
</protein>
<name>E6K2U5_PARDN</name>
<comment type="caution">
    <text evidence="1">The sequence shown here is derived from an EMBL/GenBank/DDBJ whole genome shotgun (WGS) entry which is preliminary data.</text>
</comment>
<dbReference type="EMBL" id="AEON01000002">
    <property type="protein sequence ID" value="EFT82649.1"/>
    <property type="molecule type" value="Genomic_DNA"/>
</dbReference>
<dbReference type="RefSeq" id="WP_006289701.1">
    <property type="nucleotide sequence ID" value="NZ_AP012333.1"/>
</dbReference>